<reference evidence="3" key="1">
    <citation type="journal article" date="2015" name="BMC Genomics">
        <title>Genomic and transcriptomic analysis of the endophytic fungus Pestalotiopsis fici reveals its lifestyle and high potential for synthesis of natural products.</title>
        <authorList>
            <person name="Wang X."/>
            <person name="Zhang X."/>
            <person name="Liu L."/>
            <person name="Xiang M."/>
            <person name="Wang W."/>
            <person name="Sun X."/>
            <person name="Che Y."/>
            <person name="Guo L."/>
            <person name="Liu G."/>
            <person name="Guo L."/>
            <person name="Wang C."/>
            <person name="Yin W.B."/>
            <person name="Stadler M."/>
            <person name="Zhang X."/>
            <person name="Liu X."/>
        </authorList>
    </citation>
    <scope>NUCLEOTIDE SEQUENCE [LARGE SCALE GENOMIC DNA]</scope>
    <source>
        <strain evidence="3">W106-1 / CGMCC3.15140</strain>
    </source>
</reference>
<feature type="domain" description="Aminoglycoside phosphotransferase" evidence="1">
    <location>
        <begin position="60"/>
        <end position="233"/>
    </location>
</feature>
<dbReference type="Gene3D" id="3.90.1200.10">
    <property type="match status" value="1"/>
</dbReference>
<dbReference type="HOGENOM" id="CLU_994358_0_0_1"/>
<dbReference type="AlphaFoldDB" id="W3X5L0"/>
<dbReference type="SUPFAM" id="SSF56112">
    <property type="entry name" value="Protein kinase-like (PK-like)"/>
    <property type="match status" value="1"/>
</dbReference>
<dbReference type="PANTHER" id="PTHR21310:SF48">
    <property type="entry name" value="AMINOGLYCOSIDE PHOSPHOTRANSFERASE DOMAIN-CONTAINING PROTEIN"/>
    <property type="match status" value="1"/>
</dbReference>
<accession>W3X5L0</accession>
<dbReference type="InterPro" id="IPR002575">
    <property type="entry name" value="Aminoglycoside_PTrfase"/>
</dbReference>
<organism evidence="2 3">
    <name type="scientific">Pestalotiopsis fici (strain W106-1 / CGMCC3.15140)</name>
    <dbReference type="NCBI Taxonomy" id="1229662"/>
    <lineage>
        <taxon>Eukaryota</taxon>
        <taxon>Fungi</taxon>
        <taxon>Dikarya</taxon>
        <taxon>Ascomycota</taxon>
        <taxon>Pezizomycotina</taxon>
        <taxon>Sordariomycetes</taxon>
        <taxon>Xylariomycetidae</taxon>
        <taxon>Amphisphaeriales</taxon>
        <taxon>Sporocadaceae</taxon>
        <taxon>Pestalotiopsis</taxon>
    </lineage>
</organism>
<dbReference type="EMBL" id="KI912112">
    <property type="protein sequence ID" value="ETS81289.1"/>
    <property type="molecule type" value="Genomic_DNA"/>
</dbReference>
<gene>
    <name evidence="2" type="ORF">PFICI_06291</name>
</gene>
<sequence>MPARFPFKPATSVNEATKPLEACELLIADSQRQIWAVGNRFMIKVKPYHAGCKVEIDNVSLVQRHTNMPAPTIIRSWKDDDRFFTLQKRVPGETLEAALPRLTQQDLTKIGEDLGQHLYKMRRIQNTRMEMVNGTGVVDWRLLKPVPEARADRYSVETDGQLAGLLAHRIRGHLEESLLEEFMSQMPSGQPYTFSHSDLHEGNIMVKDGKFSGLIDWDLAGYYPIWWESVNATSLLDPYLSPGLACPQALRWFNVYQAIRDAPGEAETLEKLGNYLYKHE</sequence>
<dbReference type="eggNOG" id="ENOG502SP8Y">
    <property type="taxonomic scope" value="Eukaryota"/>
</dbReference>
<evidence type="ECO:0000259" key="1">
    <source>
        <dbReference type="Pfam" id="PF01636"/>
    </source>
</evidence>
<dbReference type="PANTHER" id="PTHR21310">
    <property type="entry name" value="AMINOGLYCOSIDE PHOSPHOTRANSFERASE-RELATED-RELATED"/>
    <property type="match status" value="1"/>
</dbReference>
<evidence type="ECO:0000313" key="2">
    <source>
        <dbReference type="EMBL" id="ETS81289.1"/>
    </source>
</evidence>
<keyword evidence="3" id="KW-1185">Reference proteome</keyword>
<dbReference type="CDD" id="cd05120">
    <property type="entry name" value="APH_ChoK_like"/>
    <property type="match status" value="1"/>
</dbReference>
<dbReference type="GeneID" id="19271304"/>
<dbReference type="KEGG" id="pfy:PFICI_06291"/>
<name>W3X5L0_PESFW</name>
<evidence type="ECO:0000313" key="3">
    <source>
        <dbReference type="Proteomes" id="UP000030651"/>
    </source>
</evidence>
<dbReference type="Pfam" id="PF01636">
    <property type="entry name" value="APH"/>
    <property type="match status" value="1"/>
</dbReference>
<dbReference type="RefSeq" id="XP_007833063.1">
    <property type="nucleotide sequence ID" value="XM_007834872.1"/>
</dbReference>
<dbReference type="InterPro" id="IPR051678">
    <property type="entry name" value="AGP_Transferase"/>
</dbReference>
<dbReference type="STRING" id="1229662.W3X5L0"/>
<dbReference type="InParanoid" id="W3X5L0"/>
<dbReference type="Proteomes" id="UP000030651">
    <property type="component" value="Unassembled WGS sequence"/>
</dbReference>
<protein>
    <recommendedName>
        <fullName evidence="1">Aminoglycoside phosphotransferase domain-containing protein</fullName>
    </recommendedName>
</protein>
<dbReference type="InterPro" id="IPR011009">
    <property type="entry name" value="Kinase-like_dom_sf"/>
</dbReference>
<dbReference type="OrthoDB" id="8300194at2759"/>
<proteinExistence type="predicted"/>
<dbReference type="OMA" id="EMDAEWK"/>